<proteinExistence type="predicted"/>
<reference evidence="3" key="1">
    <citation type="journal article" date="2014" name="Int. J. Syst. Evol. Microbiol.">
        <title>Complete genome sequence of Corynebacterium casei LMG S-19264T (=DSM 44701T), isolated from a smear-ripened cheese.</title>
        <authorList>
            <consortium name="US DOE Joint Genome Institute (JGI-PGF)"/>
            <person name="Walter F."/>
            <person name="Albersmeier A."/>
            <person name="Kalinowski J."/>
            <person name="Ruckert C."/>
        </authorList>
    </citation>
    <scope>NUCLEOTIDE SEQUENCE</scope>
    <source>
        <strain evidence="3">CGMCC 1.12785</strain>
    </source>
</reference>
<dbReference type="AlphaFoldDB" id="A0A8J2XKQ0"/>
<accession>A0A8J2XKQ0</accession>
<feature type="compositionally biased region" description="Low complexity" evidence="1">
    <location>
        <begin position="26"/>
        <end position="35"/>
    </location>
</feature>
<dbReference type="Proteomes" id="UP000616114">
    <property type="component" value="Unassembled WGS sequence"/>
</dbReference>
<feature type="transmembrane region" description="Helical" evidence="2">
    <location>
        <begin position="97"/>
        <end position="116"/>
    </location>
</feature>
<feature type="transmembrane region" description="Helical" evidence="2">
    <location>
        <begin position="43"/>
        <end position="62"/>
    </location>
</feature>
<dbReference type="EMBL" id="BMFY01000007">
    <property type="protein sequence ID" value="GGA16281.1"/>
    <property type="molecule type" value="Genomic_DNA"/>
</dbReference>
<gene>
    <name evidence="3" type="ORF">GCM10011333_19190</name>
</gene>
<feature type="transmembrane region" description="Helical" evidence="2">
    <location>
        <begin position="68"/>
        <end position="90"/>
    </location>
</feature>
<dbReference type="RefSeq" id="WP_229745053.1">
    <property type="nucleotide sequence ID" value="NZ_BMFY01000007.1"/>
</dbReference>
<name>A0A8J2XKQ0_9MICO</name>
<evidence type="ECO:0000256" key="1">
    <source>
        <dbReference type="SAM" id="MobiDB-lite"/>
    </source>
</evidence>
<feature type="region of interest" description="Disordered" evidence="1">
    <location>
        <begin position="1"/>
        <end position="36"/>
    </location>
</feature>
<keyword evidence="2" id="KW-0812">Transmembrane</keyword>
<evidence type="ECO:0000313" key="4">
    <source>
        <dbReference type="Proteomes" id="UP000616114"/>
    </source>
</evidence>
<keyword evidence="2" id="KW-1133">Transmembrane helix</keyword>
<feature type="transmembrane region" description="Helical" evidence="2">
    <location>
        <begin position="136"/>
        <end position="156"/>
    </location>
</feature>
<organism evidence="3 4">
    <name type="scientific">Sediminivirga luteola</name>
    <dbReference type="NCBI Taxonomy" id="1774748"/>
    <lineage>
        <taxon>Bacteria</taxon>
        <taxon>Bacillati</taxon>
        <taxon>Actinomycetota</taxon>
        <taxon>Actinomycetes</taxon>
        <taxon>Micrococcales</taxon>
        <taxon>Brevibacteriaceae</taxon>
        <taxon>Sediminivirga</taxon>
    </lineage>
</organism>
<comment type="caution">
    <text evidence="3">The sequence shown here is derived from an EMBL/GenBank/DDBJ whole genome shotgun (WGS) entry which is preliminary data.</text>
</comment>
<protein>
    <submittedName>
        <fullName evidence="3">Uncharacterized protein</fullName>
    </submittedName>
</protein>
<evidence type="ECO:0000256" key="2">
    <source>
        <dbReference type="SAM" id="Phobius"/>
    </source>
</evidence>
<reference evidence="3" key="2">
    <citation type="submission" date="2020-09" db="EMBL/GenBank/DDBJ databases">
        <authorList>
            <person name="Sun Q."/>
            <person name="Zhou Y."/>
        </authorList>
    </citation>
    <scope>NUCLEOTIDE SEQUENCE</scope>
    <source>
        <strain evidence="3">CGMCC 1.12785</strain>
    </source>
</reference>
<keyword evidence="4" id="KW-1185">Reference proteome</keyword>
<sequence>MASTAKTPTRKDPASPAAPGGGSTTRGGRPAPGRSRVFHRGSVRMLIGAALLLVGSFTPWVITPLGSIPGHAGPGLMTLSAGFIAIAGAFLPYRRVAIAHCFIAGAGTAALLLWQLTRLIQLSAVTGTWGSMLPGIGMVLCAGGSVLLIGAGVLLLRSR</sequence>
<evidence type="ECO:0000313" key="3">
    <source>
        <dbReference type="EMBL" id="GGA16281.1"/>
    </source>
</evidence>
<keyword evidence="2" id="KW-0472">Membrane</keyword>